<dbReference type="GO" id="GO:0000270">
    <property type="term" value="P:peptidoglycan metabolic process"/>
    <property type="evidence" value="ECO:0007669"/>
    <property type="project" value="InterPro"/>
</dbReference>
<feature type="domain" description="LysM" evidence="2">
    <location>
        <begin position="556"/>
        <end position="599"/>
    </location>
</feature>
<dbReference type="InterPro" id="IPR000189">
    <property type="entry name" value="Transglyc_AS"/>
</dbReference>
<evidence type="ECO:0000313" key="4">
    <source>
        <dbReference type="Proteomes" id="UP000018766"/>
    </source>
</evidence>
<feature type="domain" description="LysM" evidence="2">
    <location>
        <begin position="312"/>
        <end position="357"/>
    </location>
</feature>
<dbReference type="PANTHER" id="PTHR33734:SF22">
    <property type="entry name" value="MEMBRANE-BOUND LYTIC MUREIN TRANSGLYCOSYLASE D"/>
    <property type="match status" value="1"/>
</dbReference>
<proteinExistence type="inferred from homology"/>
<comment type="similarity">
    <text evidence="1">Belongs to the transglycosylase Slt family.</text>
</comment>
<evidence type="ECO:0000259" key="2">
    <source>
        <dbReference type="PROSITE" id="PS51782"/>
    </source>
</evidence>
<dbReference type="GO" id="GO:0008932">
    <property type="term" value="F:lytic endotransglycosylase activity"/>
    <property type="evidence" value="ECO:0007669"/>
    <property type="project" value="TreeGrafter"/>
</dbReference>
<dbReference type="SUPFAM" id="SSF54106">
    <property type="entry name" value="LysM domain"/>
    <property type="match status" value="2"/>
</dbReference>
<dbReference type="EMBL" id="AYSV01000077">
    <property type="protein sequence ID" value="ETD72135.1"/>
    <property type="molecule type" value="Genomic_DNA"/>
</dbReference>
<dbReference type="Gene3D" id="3.10.350.10">
    <property type="entry name" value="LysM domain"/>
    <property type="match status" value="2"/>
</dbReference>
<sequence length="606" mass="65369">MKKVLGYAVVAISVVLTGCASSGKYGSYSSAELSKQQKNVWERVRKGFGMPDLDQDPKVDYWTNYYASRPKSLEVMASRSSRYIYYIAKELEKRHLPSELALLPFVESAYNADALSRSKAAGLWQFIPSTGTHYNLEQDWWKDQRRDTIHSTRAALDYLSYLYQFQGNDWHLALASYNRGEGAIRRLRERNAAAGLGTDFLSLRLPAETRNYVPKLLAIKRIVANPSKYGVKLPNIPDQPYFVEVSKDKDMDVSTVTRLAGISDEEFRLLNPANKQKVLLAQHGSKILLPQKNAEQFKKNLSSYKGELSAWRGYTPTPGESLASIAQRYGISVESLKAMNGYGRYQNVAVSSRTLIVPRSPGLSTDSSAAGIDTRDITNPIASNSTLLASTQPRSVSTGTVSNIPAQTTPAVRLAGTSPQVRLASATTTSAPAVAQNTPSPATANDDILKQVMASSANTESGTTGLVADNSGNAGLETVRASEDLIGGLVAANPAPTTVAVQTVPTATPAPRSTSGTNVAALARPQTATYSTDNSSVGARTVSAPMYTQRTSNGPTIHTVMAGDTLYSLAKRYGTTVDNIRALNNLGGREIRTGERLHMPGSGVQS</sequence>
<dbReference type="Pfam" id="PF01476">
    <property type="entry name" value="LysM"/>
    <property type="match status" value="2"/>
</dbReference>
<dbReference type="PROSITE" id="PS00922">
    <property type="entry name" value="TRANSGLYCOSYLASE"/>
    <property type="match status" value="1"/>
</dbReference>
<dbReference type="AlphaFoldDB" id="V8G6V6"/>
<dbReference type="Pfam" id="PF01464">
    <property type="entry name" value="SLT"/>
    <property type="match status" value="1"/>
</dbReference>
<name>V8G6V6_9BURK</name>
<dbReference type="RefSeq" id="WP_023950773.1">
    <property type="nucleotide sequence ID" value="NZ_AYSV01000077.1"/>
</dbReference>
<dbReference type="Gene3D" id="1.10.530.10">
    <property type="match status" value="1"/>
</dbReference>
<dbReference type="CDD" id="cd16894">
    <property type="entry name" value="MltD-like"/>
    <property type="match status" value="1"/>
</dbReference>
<dbReference type="PROSITE" id="PS51782">
    <property type="entry name" value="LYSM"/>
    <property type="match status" value="2"/>
</dbReference>
<dbReference type="GO" id="GO:0016020">
    <property type="term" value="C:membrane"/>
    <property type="evidence" value="ECO:0007669"/>
    <property type="project" value="InterPro"/>
</dbReference>
<keyword evidence="4" id="KW-1185">Reference proteome</keyword>
<dbReference type="Proteomes" id="UP000018766">
    <property type="component" value="Unassembled WGS sequence"/>
</dbReference>
<evidence type="ECO:0000313" key="3">
    <source>
        <dbReference type="EMBL" id="ETD72135.1"/>
    </source>
</evidence>
<accession>V8G6V6</accession>
<comment type="caution">
    <text evidence="3">The sequence shown here is derived from an EMBL/GenBank/DDBJ whole genome shotgun (WGS) entry which is preliminary data.</text>
</comment>
<dbReference type="InterPro" id="IPR018392">
    <property type="entry name" value="LysM"/>
</dbReference>
<dbReference type="CDD" id="cd00118">
    <property type="entry name" value="LysM"/>
    <property type="match status" value="2"/>
</dbReference>
<reference evidence="3 4" key="1">
    <citation type="submission" date="2013-11" db="EMBL/GenBank/DDBJ databases">
        <title>Genomic analysis of Pelistega sp. HM-7.</title>
        <authorList>
            <person name="Kumbhare S.V."/>
            <person name="Shetty S.A."/>
            <person name="Sharma O."/>
            <person name="Dhotre D.P."/>
        </authorList>
    </citation>
    <scope>NUCLEOTIDE SEQUENCE [LARGE SCALE GENOMIC DNA]</scope>
    <source>
        <strain evidence="3 4">HM-7</strain>
    </source>
</reference>
<dbReference type="InterPro" id="IPR008258">
    <property type="entry name" value="Transglycosylase_SLT_dom_1"/>
</dbReference>
<dbReference type="InterPro" id="IPR036779">
    <property type="entry name" value="LysM_dom_sf"/>
</dbReference>
<organism evidence="3 4">
    <name type="scientific">Pelistega indica</name>
    <dbReference type="NCBI Taxonomy" id="1414851"/>
    <lineage>
        <taxon>Bacteria</taxon>
        <taxon>Pseudomonadati</taxon>
        <taxon>Pseudomonadota</taxon>
        <taxon>Betaproteobacteria</taxon>
        <taxon>Burkholderiales</taxon>
        <taxon>Alcaligenaceae</taxon>
        <taxon>Pelistega</taxon>
    </lineage>
</organism>
<dbReference type="PANTHER" id="PTHR33734">
    <property type="entry name" value="LYSM DOMAIN-CONTAINING GPI-ANCHORED PROTEIN 2"/>
    <property type="match status" value="1"/>
</dbReference>
<dbReference type="SMART" id="SM00257">
    <property type="entry name" value="LysM"/>
    <property type="match status" value="2"/>
</dbReference>
<dbReference type="OrthoDB" id="9815002at2"/>
<dbReference type="PROSITE" id="PS51257">
    <property type="entry name" value="PROKAR_LIPOPROTEIN"/>
    <property type="match status" value="1"/>
</dbReference>
<dbReference type="SUPFAM" id="SSF53955">
    <property type="entry name" value="Lysozyme-like"/>
    <property type="match status" value="1"/>
</dbReference>
<dbReference type="InterPro" id="IPR023346">
    <property type="entry name" value="Lysozyme-like_dom_sf"/>
</dbReference>
<protein>
    <submittedName>
        <fullName evidence="3">Murein transglycosylase</fullName>
    </submittedName>
</protein>
<evidence type="ECO:0000256" key="1">
    <source>
        <dbReference type="ARBA" id="ARBA00007734"/>
    </source>
</evidence>
<dbReference type="PATRIC" id="fig|1414851.3.peg.1223"/>
<gene>
    <name evidence="3" type="ORF">V757_06040</name>
</gene>